<dbReference type="GO" id="GO:0016020">
    <property type="term" value="C:membrane"/>
    <property type="evidence" value="ECO:0007669"/>
    <property type="project" value="UniProtKB-SubCell"/>
</dbReference>
<dbReference type="Proteomes" id="UP000017148">
    <property type="component" value="Unassembled WGS sequence"/>
</dbReference>
<dbReference type="InterPro" id="IPR017475">
    <property type="entry name" value="EPS_sugar_tfrase"/>
</dbReference>
<name>U7D630_9BACT</name>
<feature type="transmembrane region" description="Helical" evidence="7">
    <location>
        <begin position="12"/>
        <end position="32"/>
    </location>
</feature>
<feature type="transmembrane region" description="Helical" evidence="7">
    <location>
        <begin position="107"/>
        <end position="127"/>
    </location>
</feature>
<dbReference type="InterPro" id="IPR003362">
    <property type="entry name" value="Bact_transf"/>
</dbReference>
<evidence type="ECO:0000313" key="9">
    <source>
        <dbReference type="EMBL" id="ERP31393.1"/>
    </source>
</evidence>
<gene>
    <name evidence="9" type="ORF">CALK_1742</name>
</gene>
<dbReference type="PANTHER" id="PTHR30576">
    <property type="entry name" value="COLANIC BIOSYNTHESIS UDP-GLUCOSE LIPID CARRIER TRANSFERASE"/>
    <property type="match status" value="1"/>
</dbReference>
<dbReference type="InterPro" id="IPR036291">
    <property type="entry name" value="NAD(P)-bd_dom_sf"/>
</dbReference>
<feature type="transmembrane region" description="Helical" evidence="7">
    <location>
        <begin position="270"/>
        <end position="291"/>
    </location>
</feature>
<accession>U7D630</accession>
<feature type="transmembrane region" description="Helical" evidence="7">
    <location>
        <begin position="44"/>
        <end position="62"/>
    </location>
</feature>
<protein>
    <submittedName>
        <fullName evidence="9">Undecaprenyl-phosphate glucose phosphotransferase</fullName>
    </submittedName>
</protein>
<sequence>MKTILHAYRYAYKSADILLLGFTFFFSIYFRFGACSFTTAEKLFLAYSLLVWIAVTTHLRYYAPSFQPGLRFRLSKTIKLLILFWLLLWSGAFLVKDIPYSRLQISLFALLQATLSFLVRGGINGILRRITRTSHRGINVVVVGAGPLGEKIAEELSLYPQLGRTCIGFIDHERSGSHILGNFTNAETIFTEHCIDEIIIATPLKYKDAVRNLITAAEDTGIRVHFTTDFSRWYDIPVQVNYIGTMPLLTLRDLPLDSLHNQCMKRGMDIFGALLGMILLSPLLIVLSISIKATSSGPILFTQTRTGYKNRDFACYKFRSMRQKNSPGDESDEEREQRKTALGLLMRKTNLDELPQLLNVLKGDMSLVGPRPHMLADTDNFRSQVSDYMRRHFIKPGITGWAQVNGYRGHVKTHSHIHKRVEFDLYYLENWSLFMDIKIILKTLFSKQSRLNAY</sequence>
<comment type="similarity">
    <text evidence="2">Belongs to the bacterial sugar transferase family.</text>
</comment>
<evidence type="ECO:0000256" key="4">
    <source>
        <dbReference type="ARBA" id="ARBA00022692"/>
    </source>
</evidence>
<dbReference type="NCBIfam" id="TIGR03025">
    <property type="entry name" value="EPS_sugtrans"/>
    <property type="match status" value="1"/>
</dbReference>
<dbReference type="SUPFAM" id="SSF51735">
    <property type="entry name" value="NAD(P)-binding Rossmann-fold domains"/>
    <property type="match status" value="1"/>
</dbReference>
<keyword evidence="6 7" id="KW-0472">Membrane</keyword>
<feature type="domain" description="Bacterial sugar transferase" evidence="8">
    <location>
        <begin position="265"/>
        <end position="445"/>
    </location>
</feature>
<evidence type="ECO:0000313" key="10">
    <source>
        <dbReference type="Proteomes" id="UP000017148"/>
    </source>
</evidence>
<dbReference type="PANTHER" id="PTHR30576:SF0">
    <property type="entry name" value="UNDECAPRENYL-PHOSPHATE N-ACETYLGALACTOSAMINYL 1-PHOSPHATE TRANSFERASE-RELATED"/>
    <property type="match status" value="1"/>
</dbReference>
<evidence type="ECO:0000256" key="5">
    <source>
        <dbReference type="ARBA" id="ARBA00022989"/>
    </source>
</evidence>
<evidence type="ECO:0000256" key="3">
    <source>
        <dbReference type="ARBA" id="ARBA00022679"/>
    </source>
</evidence>
<dbReference type="Pfam" id="PF13727">
    <property type="entry name" value="CoA_binding_3"/>
    <property type="match status" value="1"/>
</dbReference>
<keyword evidence="4 7" id="KW-0812">Transmembrane</keyword>
<evidence type="ECO:0000256" key="7">
    <source>
        <dbReference type="SAM" id="Phobius"/>
    </source>
</evidence>
<evidence type="ECO:0000256" key="2">
    <source>
        <dbReference type="ARBA" id="ARBA00006464"/>
    </source>
</evidence>
<proteinExistence type="inferred from homology"/>
<dbReference type="Pfam" id="PF02397">
    <property type="entry name" value="Bac_transf"/>
    <property type="match status" value="1"/>
</dbReference>
<keyword evidence="5 7" id="KW-1133">Transmembrane helix</keyword>
<dbReference type="STRING" id="1313304.CALK_1742"/>
<dbReference type="OrthoDB" id="9808602at2"/>
<comment type="subcellular location">
    <subcellularLocation>
        <location evidence="1">Membrane</location>
        <topology evidence="1">Multi-pass membrane protein</topology>
    </subcellularLocation>
</comment>
<evidence type="ECO:0000256" key="6">
    <source>
        <dbReference type="ARBA" id="ARBA00023136"/>
    </source>
</evidence>
<dbReference type="RefSeq" id="WP_022637178.1">
    <property type="nucleotide sequence ID" value="NZ_ASJR01000014.1"/>
</dbReference>
<reference evidence="9 10" key="1">
    <citation type="journal article" date="2013" name="Environ. Microbiol.">
        <title>Genome analysis of Chitinivibrio alkaliphilus gen. nov., sp. nov., a novel extremely haloalkaliphilic anaerobic chitinolytic bacterium from the candidate phylum Termite Group 3.</title>
        <authorList>
            <person name="Sorokin D.Y."/>
            <person name="Gumerov V.M."/>
            <person name="Rakitin A.L."/>
            <person name="Beletsky A.V."/>
            <person name="Damste J.S."/>
            <person name="Muyzer G."/>
            <person name="Mardanov A.V."/>
            <person name="Ravin N.V."/>
        </authorList>
    </citation>
    <scope>NUCLEOTIDE SEQUENCE [LARGE SCALE GENOMIC DNA]</scope>
    <source>
        <strain evidence="9 10">ACht1</strain>
    </source>
</reference>
<dbReference type="Gene3D" id="3.40.50.720">
    <property type="entry name" value="NAD(P)-binding Rossmann-like Domain"/>
    <property type="match status" value="1"/>
</dbReference>
<dbReference type="EMBL" id="ASJR01000014">
    <property type="protein sequence ID" value="ERP31393.1"/>
    <property type="molecule type" value="Genomic_DNA"/>
</dbReference>
<keyword evidence="10" id="KW-1185">Reference proteome</keyword>
<comment type="caution">
    <text evidence="9">The sequence shown here is derived from an EMBL/GenBank/DDBJ whole genome shotgun (WGS) entry which is preliminary data.</text>
</comment>
<keyword evidence="3 9" id="KW-0808">Transferase</keyword>
<feature type="transmembrane region" description="Helical" evidence="7">
    <location>
        <begin position="74"/>
        <end position="95"/>
    </location>
</feature>
<evidence type="ECO:0000259" key="8">
    <source>
        <dbReference type="Pfam" id="PF02397"/>
    </source>
</evidence>
<dbReference type="GO" id="GO:0016780">
    <property type="term" value="F:phosphotransferase activity, for other substituted phosphate groups"/>
    <property type="evidence" value="ECO:0007669"/>
    <property type="project" value="TreeGrafter"/>
</dbReference>
<evidence type="ECO:0000256" key="1">
    <source>
        <dbReference type="ARBA" id="ARBA00004141"/>
    </source>
</evidence>
<dbReference type="eggNOG" id="COG2148">
    <property type="taxonomic scope" value="Bacteria"/>
</dbReference>
<dbReference type="AlphaFoldDB" id="U7D630"/>
<organism evidence="9 10">
    <name type="scientific">Chitinivibrio alkaliphilus ACht1</name>
    <dbReference type="NCBI Taxonomy" id="1313304"/>
    <lineage>
        <taxon>Bacteria</taxon>
        <taxon>Pseudomonadati</taxon>
        <taxon>Fibrobacterota</taxon>
        <taxon>Chitinivibrionia</taxon>
        <taxon>Chitinivibrionales</taxon>
        <taxon>Chitinivibrionaceae</taxon>
        <taxon>Chitinivibrio</taxon>
    </lineage>
</organism>